<accession>A0A1H4IRS7</accession>
<dbReference type="PANTHER" id="PTHR41913:SF1">
    <property type="entry name" value="DUF1684 DOMAIN-CONTAINING PROTEIN"/>
    <property type="match status" value="1"/>
</dbReference>
<dbReference type="Proteomes" id="UP000199183">
    <property type="component" value="Unassembled WGS sequence"/>
</dbReference>
<name>A0A1H4IRS7_9MICO</name>
<evidence type="ECO:0008006" key="3">
    <source>
        <dbReference type="Google" id="ProtNLM"/>
    </source>
</evidence>
<keyword evidence="2" id="KW-1185">Reference proteome</keyword>
<dbReference type="AlphaFoldDB" id="A0A1H4IRS7"/>
<organism evidence="1 2">
    <name type="scientific">Paramicrobacterium humi</name>
    <dbReference type="NCBI Taxonomy" id="640635"/>
    <lineage>
        <taxon>Bacteria</taxon>
        <taxon>Bacillati</taxon>
        <taxon>Actinomycetota</taxon>
        <taxon>Actinomycetes</taxon>
        <taxon>Micrococcales</taxon>
        <taxon>Microbacteriaceae</taxon>
        <taxon>Paramicrobacterium</taxon>
    </lineage>
</organism>
<dbReference type="InterPro" id="IPR012467">
    <property type="entry name" value="DUF1684"/>
</dbReference>
<dbReference type="EMBL" id="FNRY01000001">
    <property type="protein sequence ID" value="SEB36545.1"/>
    <property type="molecule type" value="Genomic_DNA"/>
</dbReference>
<reference evidence="1 2" key="1">
    <citation type="submission" date="2016-10" db="EMBL/GenBank/DDBJ databases">
        <authorList>
            <person name="de Groot N.N."/>
        </authorList>
    </citation>
    <scope>NUCLEOTIDE SEQUENCE [LARGE SCALE GENOMIC DNA]</scope>
    <source>
        <strain evidence="1 2">DSM 21799</strain>
    </source>
</reference>
<proteinExistence type="predicted"/>
<dbReference type="STRING" id="640635.SAMN04489806_0178"/>
<dbReference type="RefSeq" id="WP_091178921.1">
    <property type="nucleotide sequence ID" value="NZ_FNRY01000001.1"/>
</dbReference>
<protein>
    <recommendedName>
        <fullName evidence="3">DUF1684 domain-containing protein</fullName>
    </recommendedName>
</protein>
<dbReference type="OrthoDB" id="5493262at2"/>
<evidence type="ECO:0000313" key="1">
    <source>
        <dbReference type="EMBL" id="SEB36545.1"/>
    </source>
</evidence>
<dbReference type="PANTHER" id="PTHR41913">
    <property type="entry name" value="DUF1684 DOMAIN-CONTAINING PROTEIN"/>
    <property type="match status" value="1"/>
</dbReference>
<evidence type="ECO:0000313" key="2">
    <source>
        <dbReference type="Proteomes" id="UP000199183"/>
    </source>
</evidence>
<gene>
    <name evidence="1" type="ORF">SAMN04489806_0178</name>
</gene>
<sequence length="263" mass="28258">MTEPTDFVAAWNDWHESRVRATTSPLGLASLVATHWLTTEPAAYQGLPGVWHASGGSILGTAPELHDKTMLQDGRPYDTVSGAEIVLEAGQDIEWGDKRIRYFERDGALALRLIDPDAATRSSLTDIDAFEPDPAWVLKGRFTPAEPDATRTVEAIDGHVSEDAVAGTVDVDLPGGEHATLTVSADPRGLAVVLSDGTSGDETYRFRFLTIASPADDGTVTVDFNRLYLPPCAFADFYVCPLPPAGNRLATPIRAGEKNVVRA</sequence>
<dbReference type="Pfam" id="PF07920">
    <property type="entry name" value="DUF1684"/>
    <property type="match status" value="1"/>
</dbReference>